<evidence type="ECO:0000313" key="20">
    <source>
        <dbReference type="EMBL" id="MFC0525275.1"/>
    </source>
</evidence>
<dbReference type="RefSeq" id="WP_377350345.1">
    <property type="nucleotide sequence ID" value="NZ_JBHLTP010000013.1"/>
</dbReference>
<evidence type="ECO:0000259" key="17">
    <source>
        <dbReference type="Pfam" id="PF02878"/>
    </source>
</evidence>
<evidence type="ECO:0000256" key="10">
    <source>
        <dbReference type="ARBA" id="ARBA00022842"/>
    </source>
</evidence>
<dbReference type="InterPro" id="IPR005846">
    <property type="entry name" value="A-D-PHexomutase_a/b/a-III"/>
</dbReference>
<dbReference type="PROSITE" id="PS00710">
    <property type="entry name" value="PGM_PMM"/>
    <property type="match status" value="1"/>
</dbReference>
<dbReference type="InterPro" id="IPR036900">
    <property type="entry name" value="A-D-PHexomutase_C_sf"/>
</dbReference>
<dbReference type="EMBL" id="JBHLTP010000013">
    <property type="protein sequence ID" value="MFC0525275.1"/>
    <property type="molecule type" value="Genomic_DNA"/>
</dbReference>
<dbReference type="EC" id="5.4.2.2" evidence="6"/>
<evidence type="ECO:0000259" key="16">
    <source>
        <dbReference type="Pfam" id="PF00408"/>
    </source>
</evidence>
<keyword evidence="10 15" id="KW-0460">Magnesium</keyword>
<dbReference type="InterPro" id="IPR005843">
    <property type="entry name" value="A-D-PHexomutase_C"/>
</dbReference>
<keyword evidence="7" id="KW-0119">Carbohydrate metabolism</keyword>
<keyword evidence="8" id="KW-0597">Phosphoprotein</keyword>
<evidence type="ECO:0000256" key="5">
    <source>
        <dbReference type="ARBA" id="ARBA00010231"/>
    </source>
</evidence>
<reference evidence="20 21" key="1">
    <citation type="submission" date="2024-09" db="EMBL/GenBank/DDBJ databases">
        <authorList>
            <person name="Sun Q."/>
            <person name="Mori K."/>
        </authorList>
    </citation>
    <scope>NUCLEOTIDE SEQUENCE [LARGE SCALE GENOMIC DNA]</scope>
    <source>
        <strain evidence="20 21">NCAIM B.02529</strain>
    </source>
</reference>
<dbReference type="PANTHER" id="PTHR45745:SF1">
    <property type="entry name" value="PHOSPHOGLUCOMUTASE 2B-RELATED"/>
    <property type="match status" value="1"/>
</dbReference>
<evidence type="ECO:0000259" key="19">
    <source>
        <dbReference type="Pfam" id="PF02880"/>
    </source>
</evidence>
<comment type="similarity">
    <text evidence="5 15">Belongs to the phosphohexose mutase family.</text>
</comment>
<proteinExistence type="inferred from homology"/>
<dbReference type="Proteomes" id="UP001589836">
    <property type="component" value="Unassembled WGS sequence"/>
</dbReference>
<accession>A0ABV6LS96</accession>
<evidence type="ECO:0000256" key="1">
    <source>
        <dbReference type="ARBA" id="ARBA00000443"/>
    </source>
</evidence>
<comment type="pathway">
    <text evidence="4">Lipid metabolism.</text>
</comment>
<dbReference type="Pfam" id="PF02879">
    <property type="entry name" value="PGM_PMM_II"/>
    <property type="match status" value="1"/>
</dbReference>
<evidence type="ECO:0000256" key="2">
    <source>
        <dbReference type="ARBA" id="ARBA00001946"/>
    </source>
</evidence>
<evidence type="ECO:0000259" key="18">
    <source>
        <dbReference type="Pfam" id="PF02879"/>
    </source>
</evidence>
<dbReference type="InterPro" id="IPR005845">
    <property type="entry name" value="A-D-PHexomutase_a/b/a-II"/>
</dbReference>
<dbReference type="PRINTS" id="PR00509">
    <property type="entry name" value="PGMPMM"/>
</dbReference>
<evidence type="ECO:0000256" key="8">
    <source>
        <dbReference type="ARBA" id="ARBA00022553"/>
    </source>
</evidence>
<dbReference type="Pfam" id="PF00408">
    <property type="entry name" value="PGM_PMM_IV"/>
    <property type="match status" value="1"/>
</dbReference>
<dbReference type="SUPFAM" id="SSF55957">
    <property type="entry name" value="Phosphoglucomutase, C-terminal domain"/>
    <property type="match status" value="1"/>
</dbReference>
<evidence type="ECO:0000256" key="12">
    <source>
        <dbReference type="ARBA" id="ARBA00039995"/>
    </source>
</evidence>
<dbReference type="GO" id="GO:0016853">
    <property type="term" value="F:isomerase activity"/>
    <property type="evidence" value="ECO:0007669"/>
    <property type="project" value="UniProtKB-KW"/>
</dbReference>
<comment type="catalytic activity">
    <reaction evidence="1">
        <text>alpha-D-glucose 1-phosphate = alpha-D-glucose 6-phosphate</text>
        <dbReference type="Rhea" id="RHEA:23536"/>
        <dbReference type="ChEBI" id="CHEBI:58225"/>
        <dbReference type="ChEBI" id="CHEBI:58601"/>
        <dbReference type="EC" id="5.4.2.2"/>
    </reaction>
</comment>
<dbReference type="InterPro" id="IPR005841">
    <property type="entry name" value="Alpha-D-phosphohexomutase_SF"/>
</dbReference>
<dbReference type="CDD" id="cd05799">
    <property type="entry name" value="PGM2"/>
    <property type="match status" value="1"/>
</dbReference>
<evidence type="ECO:0000256" key="4">
    <source>
        <dbReference type="ARBA" id="ARBA00005189"/>
    </source>
</evidence>
<evidence type="ECO:0000256" key="13">
    <source>
        <dbReference type="ARBA" id="ARBA00041398"/>
    </source>
</evidence>
<dbReference type="InterPro" id="IPR016066">
    <property type="entry name" value="A-D-PHexomutase_CS"/>
</dbReference>
<keyword evidence="9 15" id="KW-0479">Metal-binding</keyword>
<dbReference type="Gene3D" id="3.40.120.10">
    <property type="entry name" value="Alpha-D-Glucose-1,6-Bisphosphate, subunit A, domain 3"/>
    <property type="match status" value="3"/>
</dbReference>
<evidence type="ECO:0000256" key="7">
    <source>
        <dbReference type="ARBA" id="ARBA00022526"/>
    </source>
</evidence>
<evidence type="ECO:0000256" key="14">
    <source>
        <dbReference type="ARBA" id="ARBA00041467"/>
    </source>
</evidence>
<evidence type="ECO:0000256" key="15">
    <source>
        <dbReference type="RuleBase" id="RU004326"/>
    </source>
</evidence>
<dbReference type="InterPro" id="IPR005844">
    <property type="entry name" value="A-D-PHexomutase_a/b/a-I"/>
</dbReference>
<evidence type="ECO:0000256" key="11">
    <source>
        <dbReference type="ARBA" id="ARBA00023235"/>
    </source>
</evidence>
<dbReference type="PANTHER" id="PTHR45745">
    <property type="entry name" value="PHOSPHOMANNOMUTASE 45A"/>
    <property type="match status" value="1"/>
</dbReference>
<dbReference type="Gene3D" id="3.30.310.50">
    <property type="entry name" value="Alpha-D-phosphohexomutase, C-terminal domain"/>
    <property type="match status" value="1"/>
</dbReference>
<sequence length="575" mass="64610">MNWKDEYQRWNSFEYLEASLKEKLVAIQDDEQSLEDAFYKNLEFGTGGMRGKLGPGTNRMNIYTIRRAAEGLAKYVISLGSDWAEKGVAVAYDSRYMSQEFSIEVARVLGTHNIPTYVFSSLRPTPELSFAVRHLGAAAGVVITASHNPPEYNGFKVYNEDGGQMPPAQAETLIRFVNDIENELTVSVIDQKEIEEKRLLRWMDEDVDAAYLQELKQIQLNEVTSSNMDANLNIVFTPLHGTAKDLVEKGLKQIGLEQVHILKEQAQPDPEFSTVASPNPEEHQAFELAIQKGTEVHADILLGTDPDADRLGVAVPDENGNYTVLTGNQTGALMLDYILSQSNNVPDNGLLIKTIVTSEFGRVIANHYNIDTLDTLTGFKFIGEKIREYEQSGEFQFLFGYEESYGYLVKEFVRDKDAVQAAVMAAEMASYWKAQGKTLLQALDELYKRHGYFLEDLQSLTMEGKSGSEKINQIMDDFRSNPLSEAGGLQVKAVEDYTSSVRTYLQEGTTEAIELPKANVLKFILEDDCWFCLRPSGTEPKIKFYYGVKSDQKADSEARLQSIREAVNDKFNPLI</sequence>
<evidence type="ECO:0000256" key="9">
    <source>
        <dbReference type="ARBA" id="ARBA00022723"/>
    </source>
</evidence>
<evidence type="ECO:0000313" key="21">
    <source>
        <dbReference type="Proteomes" id="UP001589836"/>
    </source>
</evidence>
<dbReference type="Pfam" id="PF02878">
    <property type="entry name" value="PGM_PMM_I"/>
    <property type="match status" value="1"/>
</dbReference>
<name>A0ABV6LS96_9BACI</name>
<comment type="pathway">
    <text evidence="3">Glycolipid metabolism; diglucosyl-diacylglycerol biosynthesis.</text>
</comment>
<evidence type="ECO:0000256" key="3">
    <source>
        <dbReference type="ARBA" id="ARBA00005164"/>
    </source>
</evidence>
<keyword evidence="21" id="KW-1185">Reference proteome</keyword>
<keyword evidence="7" id="KW-0313">Glucose metabolism</keyword>
<gene>
    <name evidence="20" type="ORF">ACFFGV_16965</name>
</gene>
<keyword evidence="11 20" id="KW-0413">Isomerase</keyword>
<comment type="cofactor">
    <cofactor evidence="2">
        <name>Mg(2+)</name>
        <dbReference type="ChEBI" id="CHEBI:18420"/>
    </cofactor>
</comment>
<dbReference type="Pfam" id="PF02880">
    <property type="entry name" value="PGM_PMM_III"/>
    <property type="match status" value="1"/>
</dbReference>
<feature type="domain" description="Alpha-D-phosphohexomutase C-terminal" evidence="16">
    <location>
        <begin position="517"/>
        <end position="556"/>
    </location>
</feature>
<dbReference type="SUPFAM" id="SSF53738">
    <property type="entry name" value="Phosphoglucomutase, first 3 domains"/>
    <property type="match status" value="3"/>
</dbReference>
<feature type="domain" description="Alpha-D-phosphohexomutase alpha/beta/alpha" evidence="19">
    <location>
        <begin position="327"/>
        <end position="449"/>
    </location>
</feature>
<comment type="caution">
    <text evidence="20">The sequence shown here is derived from an EMBL/GenBank/DDBJ whole genome shotgun (WGS) entry which is preliminary data.</text>
</comment>
<evidence type="ECO:0000256" key="6">
    <source>
        <dbReference type="ARBA" id="ARBA00012728"/>
    </source>
</evidence>
<organism evidence="20 21">
    <name type="scientific">Pontibacillus salicampi</name>
    <dbReference type="NCBI Taxonomy" id="1449801"/>
    <lineage>
        <taxon>Bacteria</taxon>
        <taxon>Bacillati</taxon>
        <taxon>Bacillota</taxon>
        <taxon>Bacilli</taxon>
        <taxon>Bacillales</taxon>
        <taxon>Bacillaceae</taxon>
        <taxon>Pontibacillus</taxon>
    </lineage>
</organism>
<protein>
    <recommendedName>
        <fullName evidence="12">Phosphoglucomutase</fullName>
        <ecNumber evidence="6">5.4.2.2</ecNumber>
    </recommendedName>
    <alternativeName>
        <fullName evidence="14">Alpha-phosphoglucomutase</fullName>
    </alternativeName>
    <alternativeName>
        <fullName evidence="13">Glucose phosphomutase</fullName>
    </alternativeName>
</protein>
<dbReference type="InterPro" id="IPR016055">
    <property type="entry name" value="A-D-PHexomutase_a/b/a-I/II/III"/>
</dbReference>
<feature type="domain" description="Alpha-D-phosphohexomutase alpha/beta/alpha" evidence="17">
    <location>
        <begin position="43"/>
        <end position="182"/>
    </location>
</feature>
<feature type="domain" description="Alpha-D-phosphohexomutase alpha/beta/alpha" evidence="18">
    <location>
        <begin position="210"/>
        <end position="320"/>
    </location>
</feature>